<protein>
    <submittedName>
        <fullName evidence="7">Theronine dehydrogenase</fullName>
    </submittedName>
</protein>
<feature type="domain" description="Enoyl reductase (ER)" evidence="6">
    <location>
        <begin position="47"/>
        <end position="323"/>
    </location>
</feature>
<evidence type="ECO:0000313" key="8">
    <source>
        <dbReference type="Proteomes" id="UP000249260"/>
    </source>
</evidence>
<dbReference type="Pfam" id="PF08240">
    <property type="entry name" value="ADH_N"/>
    <property type="match status" value="1"/>
</dbReference>
<proteinExistence type="inferred from homology"/>
<dbReference type="Proteomes" id="UP000249260">
    <property type="component" value="Unassembled WGS sequence"/>
</dbReference>
<sequence length="334" mass="37202">MIKEEVKLEQRIVFTGKQQVELETYQPEEVGSGQVGVKSYYSLLSTGTENIAFNQVFEKGTHWAGWVKYPFYPGYAVVGEVVDIGENVTSIHKGDLVALRRGHGSYHIVSEEECFPIPSDMDAKDATWFALAKITFLGAKAANYGMGENILVIGAGPVGQMTLRWAYALGAERIISTDFFEERLTYSRQGGASFVLDQPVTDSVDRIKSHFDGRLPDIVIDSTANPKVLKSALSLVKTQGKVVIMGDCGRFSEQELISDVVTRGITIVGAHDGLAVGEWNAHRIHRSFCNYVQSKRFHLEGLISHEFRPNECVEAYRTANEAIRQTMGILFNWR</sequence>
<gene>
    <name evidence="7" type="ORF">DL346_08365</name>
</gene>
<dbReference type="InterPro" id="IPR013149">
    <property type="entry name" value="ADH-like_C"/>
</dbReference>
<dbReference type="InterPro" id="IPR013154">
    <property type="entry name" value="ADH-like_N"/>
</dbReference>
<comment type="caution">
    <text evidence="7">The sequence shown here is derived from an EMBL/GenBank/DDBJ whole genome shotgun (WGS) entry which is preliminary data.</text>
</comment>
<evidence type="ECO:0000256" key="5">
    <source>
        <dbReference type="ARBA" id="ARBA00023002"/>
    </source>
</evidence>
<organism evidence="7 8">
    <name type="scientific">Paenibacillus montanisoli</name>
    <dbReference type="NCBI Taxonomy" id="2081970"/>
    <lineage>
        <taxon>Bacteria</taxon>
        <taxon>Bacillati</taxon>
        <taxon>Bacillota</taxon>
        <taxon>Bacilli</taxon>
        <taxon>Bacillales</taxon>
        <taxon>Paenibacillaceae</taxon>
        <taxon>Paenibacillus</taxon>
    </lineage>
</organism>
<evidence type="ECO:0000256" key="2">
    <source>
        <dbReference type="ARBA" id="ARBA00008072"/>
    </source>
</evidence>
<accession>A0A328UDL0</accession>
<dbReference type="EMBL" id="QLUW01000001">
    <property type="protein sequence ID" value="RAP78424.1"/>
    <property type="molecule type" value="Genomic_DNA"/>
</dbReference>
<evidence type="ECO:0000256" key="4">
    <source>
        <dbReference type="ARBA" id="ARBA00022833"/>
    </source>
</evidence>
<dbReference type="Pfam" id="PF00107">
    <property type="entry name" value="ADH_zinc_N"/>
    <property type="match status" value="1"/>
</dbReference>
<dbReference type="AlphaFoldDB" id="A0A328UDL0"/>
<keyword evidence="8" id="KW-1185">Reference proteome</keyword>
<dbReference type="SMART" id="SM00829">
    <property type="entry name" value="PKS_ER"/>
    <property type="match status" value="1"/>
</dbReference>
<name>A0A328UDL0_9BACL</name>
<dbReference type="CDD" id="cd08255">
    <property type="entry name" value="2-desacetyl-2-hydroxyethyl_bacteriochlorophyllide_like"/>
    <property type="match status" value="1"/>
</dbReference>
<comment type="cofactor">
    <cofactor evidence="1">
        <name>Zn(2+)</name>
        <dbReference type="ChEBI" id="CHEBI:29105"/>
    </cofactor>
</comment>
<dbReference type="SUPFAM" id="SSF51735">
    <property type="entry name" value="NAD(P)-binding Rossmann-fold domains"/>
    <property type="match status" value="1"/>
</dbReference>
<reference evidence="7 8" key="1">
    <citation type="submission" date="2018-06" db="EMBL/GenBank/DDBJ databases">
        <title>Paenibacillus montanisoli sp. nov., isolated from mountain area soil.</title>
        <authorList>
            <person name="Wu M."/>
        </authorList>
    </citation>
    <scope>NUCLEOTIDE SEQUENCE [LARGE SCALE GENOMIC DNA]</scope>
    <source>
        <strain evidence="7 8">RA17</strain>
    </source>
</reference>
<comment type="similarity">
    <text evidence="2">Belongs to the zinc-containing alcohol dehydrogenase family.</text>
</comment>
<dbReference type="PANTHER" id="PTHR43350">
    <property type="entry name" value="NAD-DEPENDENT ALCOHOL DEHYDROGENASE"/>
    <property type="match status" value="1"/>
</dbReference>
<evidence type="ECO:0000313" key="7">
    <source>
        <dbReference type="EMBL" id="RAP78424.1"/>
    </source>
</evidence>
<evidence type="ECO:0000256" key="3">
    <source>
        <dbReference type="ARBA" id="ARBA00022723"/>
    </source>
</evidence>
<dbReference type="PANTHER" id="PTHR43350:SF19">
    <property type="entry name" value="D-GULOSIDE 3-DEHYDROGENASE"/>
    <property type="match status" value="1"/>
</dbReference>
<dbReference type="InterPro" id="IPR020843">
    <property type="entry name" value="ER"/>
</dbReference>
<keyword evidence="5" id="KW-0560">Oxidoreductase</keyword>
<dbReference type="SUPFAM" id="SSF50129">
    <property type="entry name" value="GroES-like"/>
    <property type="match status" value="1"/>
</dbReference>
<dbReference type="InterPro" id="IPR011032">
    <property type="entry name" value="GroES-like_sf"/>
</dbReference>
<evidence type="ECO:0000256" key="1">
    <source>
        <dbReference type="ARBA" id="ARBA00001947"/>
    </source>
</evidence>
<dbReference type="OrthoDB" id="9781031at2"/>
<dbReference type="Gene3D" id="3.40.50.720">
    <property type="entry name" value="NAD(P)-binding Rossmann-like Domain"/>
    <property type="match status" value="1"/>
</dbReference>
<dbReference type="Gene3D" id="3.90.180.10">
    <property type="entry name" value="Medium-chain alcohol dehydrogenases, catalytic domain"/>
    <property type="match status" value="2"/>
</dbReference>
<keyword evidence="3" id="KW-0479">Metal-binding</keyword>
<dbReference type="GO" id="GO:0016491">
    <property type="term" value="F:oxidoreductase activity"/>
    <property type="evidence" value="ECO:0007669"/>
    <property type="project" value="UniProtKB-KW"/>
</dbReference>
<keyword evidence="4" id="KW-0862">Zinc</keyword>
<evidence type="ECO:0000259" key="6">
    <source>
        <dbReference type="SMART" id="SM00829"/>
    </source>
</evidence>
<dbReference type="GO" id="GO:0046872">
    <property type="term" value="F:metal ion binding"/>
    <property type="evidence" value="ECO:0007669"/>
    <property type="project" value="UniProtKB-KW"/>
</dbReference>
<dbReference type="InterPro" id="IPR036291">
    <property type="entry name" value="NAD(P)-bd_dom_sf"/>
</dbReference>